<dbReference type="RefSeq" id="XP_055893021.1">
    <property type="nucleotide sequence ID" value="XM_056037046.1"/>
</dbReference>
<dbReference type="GO" id="GO:0019005">
    <property type="term" value="C:SCF ubiquitin ligase complex"/>
    <property type="evidence" value="ECO:0007669"/>
    <property type="project" value="TreeGrafter"/>
</dbReference>
<dbReference type="InterPro" id="IPR001810">
    <property type="entry name" value="F-box_dom"/>
</dbReference>
<dbReference type="SUPFAM" id="SSF81383">
    <property type="entry name" value="F-box domain"/>
    <property type="match status" value="1"/>
</dbReference>
<dbReference type="Pfam" id="PF13516">
    <property type="entry name" value="LRR_6"/>
    <property type="match status" value="1"/>
</dbReference>
<dbReference type="InterPro" id="IPR032675">
    <property type="entry name" value="LRR_dom_sf"/>
</dbReference>
<evidence type="ECO:0000313" key="2">
    <source>
        <dbReference type="Proteomes" id="UP001165740"/>
    </source>
</evidence>
<evidence type="ECO:0000313" key="3">
    <source>
        <dbReference type="RefSeq" id="XP_055893021.1"/>
    </source>
</evidence>
<dbReference type="Pfam" id="PF12937">
    <property type="entry name" value="F-box-like"/>
    <property type="match status" value="1"/>
</dbReference>
<dbReference type="Gene3D" id="3.80.10.10">
    <property type="entry name" value="Ribonuclease Inhibitor"/>
    <property type="match status" value="2"/>
</dbReference>
<evidence type="ECO:0000259" key="1">
    <source>
        <dbReference type="SMART" id="SM00256"/>
    </source>
</evidence>
<dbReference type="AlphaFoldDB" id="A0A9W3B0N3"/>
<proteinExistence type="predicted"/>
<dbReference type="PANTHER" id="PTHR13318">
    <property type="entry name" value="PARTNER OF PAIRED, ISOFORM B-RELATED"/>
    <property type="match status" value="1"/>
</dbReference>
<organism evidence="2 3">
    <name type="scientific">Biomphalaria glabrata</name>
    <name type="common">Bloodfluke planorb</name>
    <name type="synonym">Freshwater snail</name>
    <dbReference type="NCBI Taxonomy" id="6526"/>
    <lineage>
        <taxon>Eukaryota</taxon>
        <taxon>Metazoa</taxon>
        <taxon>Spiralia</taxon>
        <taxon>Lophotrochozoa</taxon>
        <taxon>Mollusca</taxon>
        <taxon>Gastropoda</taxon>
        <taxon>Heterobranchia</taxon>
        <taxon>Euthyneura</taxon>
        <taxon>Panpulmonata</taxon>
        <taxon>Hygrophila</taxon>
        <taxon>Lymnaeoidea</taxon>
        <taxon>Planorbidae</taxon>
        <taxon>Biomphalaria</taxon>
    </lineage>
</organism>
<accession>A0A9W3B0N3</accession>
<dbReference type="InterPro" id="IPR001611">
    <property type="entry name" value="Leu-rich_rpt"/>
</dbReference>
<protein>
    <submittedName>
        <fullName evidence="3">Uncharacterized protein LOC106069522</fullName>
    </submittedName>
</protein>
<name>A0A9W3B0N3_BIOGL</name>
<sequence length="426" mass="49262">MLLQDLNHDVIVHICSFLGFKDRISFALTCRKVKDAAYEKTLWKHTVVYLSLPTTSSGWPRLYSSLEERGISLLVFRVQHYAAFDTHLPLMAKHWPRLSVIWDDSAPGTPGEPGNSTFVQQLTVQLASVKTLKLSSIGFRLIQLISNVMPLLEHLDVSQSHFDDKCSRYLIDLLPKLRSLNLSNTHITDRGVGLFCGYTLRMIFFHWLPTLPLLSKLEVLDLSQCRSTTRFHWFFLQRLPNLNTIVTCEGHLSEKPDFASIAKIRSLRCLVVKGHKQPGRFLRGLSLSECRLQCLYFGLCDFIDIEMLYFIHGFKDLIYLKIQSVKLTDDGIEFISKFLPQLLVLDITGCVRITKYALVHIRSNLRNLKFLRVLRIPKLKRSHLAWLPSECCVHSNFGYSRNKIDLDMISNHPRKSIWLRKVFNDF</sequence>
<keyword evidence="2" id="KW-1185">Reference proteome</keyword>
<dbReference type="GO" id="GO:0031146">
    <property type="term" value="P:SCF-dependent proteasomal ubiquitin-dependent protein catabolic process"/>
    <property type="evidence" value="ECO:0007669"/>
    <property type="project" value="TreeGrafter"/>
</dbReference>
<reference evidence="3" key="1">
    <citation type="submission" date="2025-08" db="UniProtKB">
        <authorList>
            <consortium name="RefSeq"/>
        </authorList>
    </citation>
    <scope>IDENTIFICATION</scope>
</reference>
<dbReference type="InterPro" id="IPR036047">
    <property type="entry name" value="F-box-like_dom_sf"/>
</dbReference>
<dbReference type="Proteomes" id="UP001165740">
    <property type="component" value="Chromosome 7"/>
</dbReference>
<dbReference type="OrthoDB" id="2585512at2759"/>
<dbReference type="SMART" id="SM00256">
    <property type="entry name" value="FBOX"/>
    <property type="match status" value="1"/>
</dbReference>
<feature type="domain" description="F-box" evidence="1">
    <location>
        <begin position="6"/>
        <end position="46"/>
    </location>
</feature>
<gene>
    <name evidence="3" type="primary">LOC106069522</name>
</gene>
<dbReference type="GeneID" id="106069522"/>
<dbReference type="SUPFAM" id="SSF52047">
    <property type="entry name" value="RNI-like"/>
    <property type="match status" value="1"/>
</dbReference>
<dbReference type="Gene3D" id="1.20.1280.50">
    <property type="match status" value="1"/>
</dbReference>